<dbReference type="EMBL" id="JACGWO010000001">
    <property type="protein sequence ID" value="KAK4438771.1"/>
    <property type="molecule type" value="Genomic_DNA"/>
</dbReference>
<evidence type="ECO:0000313" key="3">
    <source>
        <dbReference type="Proteomes" id="UP001293254"/>
    </source>
</evidence>
<protein>
    <submittedName>
        <fullName evidence="2">Uncharacterized protein</fullName>
    </submittedName>
</protein>
<evidence type="ECO:0000313" key="2">
    <source>
        <dbReference type="EMBL" id="KAK4438771.1"/>
    </source>
</evidence>
<evidence type="ECO:0000256" key="1">
    <source>
        <dbReference type="SAM" id="MobiDB-lite"/>
    </source>
</evidence>
<proteinExistence type="predicted"/>
<name>A0AAE2CXZ4_9LAMI</name>
<sequence length="121" mass="13423">MAPSATTKVFIAFFVAFCVFPMIWSSRVLINNESSDSRSLFHKLGSDFLEQEVLLHKKAVVDRGSPFRQVHSGPNPQDSSKPPTLRRNVPMDIGHSSFREVPTGPNSLHNSGPPTHTRLVV</sequence>
<gene>
    <name evidence="2" type="ORF">Salat_0211700</name>
</gene>
<reference evidence="2" key="2">
    <citation type="journal article" date="2024" name="Plant">
        <title>Genomic evolution and insights into agronomic trait innovations of Sesamum species.</title>
        <authorList>
            <person name="Miao H."/>
            <person name="Wang L."/>
            <person name="Qu L."/>
            <person name="Liu H."/>
            <person name="Sun Y."/>
            <person name="Le M."/>
            <person name="Wang Q."/>
            <person name="Wei S."/>
            <person name="Zheng Y."/>
            <person name="Lin W."/>
            <person name="Duan Y."/>
            <person name="Cao H."/>
            <person name="Xiong S."/>
            <person name="Wang X."/>
            <person name="Wei L."/>
            <person name="Li C."/>
            <person name="Ma Q."/>
            <person name="Ju M."/>
            <person name="Zhao R."/>
            <person name="Li G."/>
            <person name="Mu C."/>
            <person name="Tian Q."/>
            <person name="Mei H."/>
            <person name="Zhang T."/>
            <person name="Gao T."/>
            <person name="Zhang H."/>
        </authorList>
    </citation>
    <scope>NUCLEOTIDE SEQUENCE</scope>
    <source>
        <strain evidence="2">3651</strain>
    </source>
</reference>
<comment type="caution">
    <text evidence="2">The sequence shown here is derived from an EMBL/GenBank/DDBJ whole genome shotgun (WGS) entry which is preliminary data.</text>
</comment>
<feature type="compositionally biased region" description="Polar residues" evidence="1">
    <location>
        <begin position="104"/>
        <end position="114"/>
    </location>
</feature>
<feature type="compositionally biased region" description="Polar residues" evidence="1">
    <location>
        <begin position="72"/>
        <end position="82"/>
    </location>
</feature>
<reference evidence="2" key="1">
    <citation type="submission" date="2020-06" db="EMBL/GenBank/DDBJ databases">
        <authorList>
            <person name="Li T."/>
            <person name="Hu X."/>
            <person name="Zhang T."/>
            <person name="Song X."/>
            <person name="Zhang H."/>
            <person name="Dai N."/>
            <person name="Sheng W."/>
            <person name="Hou X."/>
            <person name="Wei L."/>
        </authorList>
    </citation>
    <scope>NUCLEOTIDE SEQUENCE</scope>
    <source>
        <strain evidence="2">3651</strain>
        <tissue evidence="2">Leaf</tissue>
    </source>
</reference>
<keyword evidence="3" id="KW-1185">Reference proteome</keyword>
<feature type="region of interest" description="Disordered" evidence="1">
    <location>
        <begin position="65"/>
        <end position="121"/>
    </location>
</feature>
<dbReference type="AlphaFoldDB" id="A0AAE2CXZ4"/>
<organism evidence="2 3">
    <name type="scientific">Sesamum alatum</name>
    <dbReference type="NCBI Taxonomy" id="300844"/>
    <lineage>
        <taxon>Eukaryota</taxon>
        <taxon>Viridiplantae</taxon>
        <taxon>Streptophyta</taxon>
        <taxon>Embryophyta</taxon>
        <taxon>Tracheophyta</taxon>
        <taxon>Spermatophyta</taxon>
        <taxon>Magnoliopsida</taxon>
        <taxon>eudicotyledons</taxon>
        <taxon>Gunneridae</taxon>
        <taxon>Pentapetalae</taxon>
        <taxon>asterids</taxon>
        <taxon>lamiids</taxon>
        <taxon>Lamiales</taxon>
        <taxon>Pedaliaceae</taxon>
        <taxon>Sesamum</taxon>
    </lineage>
</organism>
<dbReference type="Proteomes" id="UP001293254">
    <property type="component" value="Unassembled WGS sequence"/>
</dbReference>
<accession>A0AAE2CXZ4</accession>